<dbReference type="InterPro" id="IPR003953">
    <property type="entry name" value="FAD-dep_OxRdtase_2_FAD-bd"/>
</dbReference>
<evidence type="ECO:0000256" key="2">
    <source>
        <dbReference type="ARBA" id="ARBA00022630"/>
    </source>
</evidence>
<dbReference type="InterPro" id="IPR027477">
    <property type="entry name" value="Succ_DH/fumarate_Rdtase_cat_sf"/>
</dbReference>
<dbReference type="PANTHER" id="PTHR43400:SF10">
    <property type="entry name" value="3-OXOSTEROID 1-DEHYDROGENASE"/>
    <property type="match status" value="1"/>
</dbReference>
<dbReference type="RefSeq" id="WP_183861121.1">
    <property type="nucleotide sequence ID" value="NZ_JACHFH010000015.1"/>
</dbReference>
<comment type="caution">
    <text evidence="6">The sequence shown here is derived from an EMBL/GenBank/DDBJ whole genome shotgun (WGS) entry which is preliminary data.</text>
</comment>
<evidence type="ECO:0000256" key="4">
    <source>
        <dbReference type="ARBA" id="ARBA00023002"/>
    </source>
</evidence>
<keyword evidence="3" id="KW-0274">FAD</keyword>
<comment type="cofactor">
    <cofactor evidence="1">
        <name>FAD</name>
        <dbReference type="ChEBI" id="CHEBI:57692"/>
    </cofactor>
</comment>
<protein>
    <submittedName>
        <fullName evidence="6">Succinate dehydrogenase/fumarate reductase flavoprotein subunit</fullName>
    </submittedName>
</protein>
<dbReference type="InterPro" id="IPR036188">
    <property type="entry name" value="FAD/NAD-bd_sf"/>
</dbReference>
<evidence type="ECO:0000256" key="3">
    <source>
        <dbReference type="ARBA" id="ARBA00022827"/>
    </source>
</evidence>
<dbReference type="Proteomes" id="UP000559117">
    <property type="component" value="Unassembled WGS sequence"/>
</dbReference>
<evidence type="ECO:0000259" key="5">
    <source>
        <dbReference type="Pfam" id="PF00890"/>
    </source>
</evidence>
<dbReference type="GO" id="GO:0008202">
    <property type="term" value="P:steroid metabolic process"/>
    <property type="evidence" value="ECO:0007669"/>
    <property type="project" value="UniProtKB-ARBA"/>
</dbReference>
<dbReference type="GO" id="GO:0033765">
    <property type="term" value="F:steroid dehydrogenase activity, acting on the CH-CH group of donors"/>
    <property type="evidence" value="ECO:0007669"/>
    <property type="project" value="UniProtKB-ARBA"/>
</dbReference>
<dbReference type="Pfam" id="PF00890">
    <property type="entry name" value="FAD_binding_2"/>
    <property type="match status" value="1"/>
</dbReference>
<keyword evidence="7" id="KW-1185">Reference proteome</keyword>
<keyword evidence="4" id="KW-0560">Oxidoreductase</keyword>
<evidence type="ECO:0000313" key="6">
    <source>
        <dbReference type="EMBL" id="MBB5336302.1"/>
    </source>
</evidence>
<accession>A0A840UQ36</accession>
<feature type="domain" description="FAD-dependent oxidoreductase 2 FAD-binding" evidence="5">
    <location>
        <begin position="77"/>
        <end position="551"/>
    </location>
</feature>
<dbReference type="SUPFAM" id="SSF51905">
    <property type="entry name" value="FAD/NAD(P)-binding domain"/>
    <property type="match status" value="1"/>
</dbReference>
<dbReference type="Gene3D" id="3.90.700.10">
    <property type="entry name" value="Succinate dehydrogenase/fumarate reductase flavoprotein, catalytic domain"/>
    <property type="match status" value="1"/>
</dbReference>
<keyword evidence="2" id="KW-0285">Flavoprotein</keyword>
<organism evidence="6 7">
    <name type="scientific">Pectinatus brassicae</name>
    <dbReference type="NCBI Taxonomy" id="862415"/>
    <lineage>
        <taxon>Bacteria</taxon>
        <taxon>Bacillati</taxon>
        <taxon>Bacillota</taxon>
        <taxon>Negativicutes</taxon>
        <taxon>Selenomonadales</taxon>
        <taxon>Selenomonadaceae</taxon>
        <taxon>Pectinatus</taxon>
    </lineage>
</organism>
<evidence type="ECO:0000256" key="1">
    <source>
        <dbReference type="ARBA" id="ARBA00001974"/>
    </source>
</evidence>
<name>A0A840UQ36_9FIRM</name>
<dbReference type="PANTHER" id="PTHR43400">
    <property type="entry name" value="FUMARATE REDUCTASE"/>
    <property type="match status" value="1"/>
</dbReference>
<dbReference type="InterPro" id="IPR050315">
    <property type="entry name" value="FAD-oxidoreductase_2"/>
</dbReference>
<dbReference type="EMBL" id="JACHFH010000015">
    <property type="protein sequence ID" value="MBB5336302.1"/>
    <property type="molecule type" value="Genomic_DNA"/>
</dbReference>
<dbReference type="AlphaFoldDB" id="A0A840UQ36"/>
<evidence type="ECO:0000313" key="7">
    <source>
        <dbReference type="Proteomes" id="UP000559117"/>
    </source>
</evidence>
<dbReference type="SUPFAM" id="SSF56425">
    <property type="entry name" value="Succinate dehydrogenase/fumarate reductase flavoprotein, catalytic domain"/>
    <property type="match status" value="1"/>
</dbReference>
<sequence>MSNNIEKKHEIARRTFLKDSALAVGTAITGSLLLSGCSKNPNDYLREPKPKSEISSDWLGKAPDIPESKINETKTADVVIVGAGVAGLAAARAASENGASVIVVEKAGTWQCRSGQYGTLNNKIQRSMGITFDKNTAILENMKQMGYRSDQRVWNYWAEHSGKDFDWLLEMAPDLNVIEETKLDDIDRNKINLMIMHYPTPAGYNRDEENSPSYPTVMAFLPSQEPIQTRVYNKCKEQGCKFIFSTRAIKLIRPDNKGRVQGVIAQHVNGKYIKLKAKKAVILTAGDYGNNKSMMKHFVPYAMDYVNVFPNRDAKDKPTNTGDGHIMAVWAGAKIEDGPHAPVIHTLGGPMGTDAYFLANAKGDRFVNEDIGGQQLSNAIYRQPQNFAWQILDDKWPEQLQDMGVAHGSVNYCLPASENPKVPADCQWSIGRMGYTSREDFLKTKDLIVAQSLEELAKKLCPKSIQDQKNLLASIKRYNELCHKGHDEDFGKMKKRMFSIETAPFYAGKMVGGAMLVNMGGLTVNPETGNVLDRDYNGIEGLYTAGNTQGGRFLVDYPIVTAGVSHAFALVYGRLVGTVAAKL</sequence>
<reference evidence="6 7" key="1">
    <citation type="submission" date="2020-08" db="EMBL/GenBank/DDBJ databases">
        <title>Genomic Encyclopedia of Type Strains, Phase IV (KMG-IV): sequencing the most valuable type-strain genomes for metagenomic binning, comparative biology and taxonomic classification.</title>
        <authorList>
            <person name="Goeker M."/>
        </authorList>
    </citation>
    <scope>NUCLEOTIDE SEQUENCE [LARGE SCALE GENOMIC DNA]</scope>
    <source>
        <strain evidence="6 7">DSM 24661</strain>
    </source>
</reference>
<gene>
    <name evidence="6" type="ORF">HNR32_001450</name>
</gene>
<proteinExistence type="predicted"/>
<dbReference type="Gene3D" id="3.50.50.60">
    <property type="entry name" value="FAD/NAD(P)-binding domain"/>
    <property type="match status" value="1"/>
</dbReference>